<keyword evidence="7 13" id="KW-0479">Metal-binding</keyword>
<comment type="similarity">
    <text evidence="4 14">Belongs to the cytochrome P450 family.</text>
</comment>
<evidence type="ECO:0000256" key="11">
    <source>
        <dbReference type="ARBA" id="ARBA00023033"/>
    </source>
</evidence>
<dbReference type="STRING" id="205917.A0A4Y9YS64"/>
<dbReference type="InterPro" id="IPR050364">
    <property type="entry name" value="Cytochrome_P450_fung"/>
</dbReference>
<dbReference type="EMBL" id="SEOQ01000337">
    <property type="protein sequence ID" value="TFY65416.1"/>
    <property type="molecule type" value="Genomic_DNA"/>
</dbReference>
<evidence type="ECO:0000256" key="10">
    <source>
        <dbReference type="ARBA" id="ARBA00023004"/>
    </source>
</evidence>
<dbReference type="SUPFAM" id="SSF48264">
    <property type="entry name" value="Cytochrome P450"/>
    <property type="match status" value="1"/>
</dbReference>
<comment type="pathway">
    <text evidence="3">Secondary metabolite biosynthesis.</text>
</comment>
<dbReference type="CDD" id="cd11065">
    <property type="entry name" value="CYP64-like"/>
    <property type="match status" value="1"/>
</dbReference>
<evidence type="ECO:0000256" key="8">
    <source>
        <dbReference type="ARBA" id="ARBA00022989"/>
    </source>
</evidence>
<dbReference type="Pfam" id="PF00067">
    <property type="entry name" value="p450"/>
    <property type="match status" value="1"/>
</dbReference>
<evidence type="ECO:0000256" key="5">
    <source>
        <dbReference type="ARBA" id="ARBA00022617"/>
    </source>
</evidence>
<evidence type="ECO:0000256" key="15">
    <source>
        <dbReference type="SAM" id="Phobius"/>
    </source>
</evidence>
<evidence type="ECO:0000256" key="12">
    <source>
        <dbReference type="ARBA" id="ARBA00023136"/>
    </source>
</evidence>
<keyword evidence="17" id="KW-1185">Reference proteome</keyword>
<keyword evidence="8 15" id="KW-1133">Transmembrane helix</keyword>
<keyword evidence="9 14" id="KW-0560">Oxidoreductase</keyword>
<dbReference type="Proteomes" id="UP000298327">
    <property type="component" value="Unassembled WGS sequence"/>
</dbReference>
<dbReference type="InterPro" id="IPR036396">
    <property type="entry name" value="Cyt_P450_sf"/>
</dbReference>
<keyword evidence="12 15" id="KW-0472">Membrane</keyword>
<evidence type="ECO:0000256" key="13">
    <source>
        <dbReference type="PIRSR" id="PIRSR602401-1"/>
    </source>
</evidence>
<evidence type="ECO:0000313" key="16">
    <source>
        <dbReference type="EMBL" id="TFY65416.1"/>
    </source>
</evidence>
<dbReference type="GO" id="GO:0020037">
    <property type="term" value="F:heme binding"/>
    <property type="evidence" value="ECO:0007669"/>
    <property type="project" value="InterPro"/>
</dbReference>
<dbReference type="InterPro" id="IPR017972">
    <property type="entry name" value="Cyt_P450_CS"/>
</dbReference>
<proteinExistence type="inferred from homology"/>
<comment type="cofactor">
    <cofactor evidence="1 13">
        <name>heme</name>
        <dbReference type="ChEBI" id="CHEBI:30413"/>
    </cofactor>
</comment>
<protein>
    <recommendedName>
        <fullName evidence="18">Cytochrome P450</fullName>
    </recommendedName>
</protein>
<feature type="binding site" description="axial binding residue" evidence="13">
    <location>
        <position position="430"/>
    </location>
    <ligand>
        <name>heme</name>
        <dbReference type="ChEBI" id="CHEBI:30413"/>
    </ligand>
    <ligandPart>
        <name>Fe</name>
        <dbReference type="ChEBI" id="CHEBI:18248"/>
    </ligandPart>
</feature>
<keyword evidence="11 14" id="KW-0503">Monooxygenase</keyword>
<evidence type="ECO:0000313" key="17">
    <source>
        <dbReference type="Proteomes" id="UP000298327"/>
    </source>
</evidence>
<dbReference type="GO" id="GO:0005506">
    <property type="term" value="F:iron ion binding"/>
    <property type="evidence" value="ECO:0007669"/>
    <property type="project" value="InterPro"/>
</dbReference>
<accession>A0A4Y9YS64</accession>
<evidence type="ECO:0000256" key="14">
    <source>
        <dbReference type="RuleBase" id="RU000461"/>
    </source>
</evidence>
<dbReference type="PANTHER" id="PTHR46300">
    <property type="entry name" value="P450, PUTATIVE (EUROFUNG)-RELATED-RELATED"/>
    <property type="match status" value="1"/>
</dbReference>
<dbReference type="InterPro" id="IPR001128">
    <property type="entry name" value="Cyt_P450"/>
</dbReference>
<evidence type="ECO:0000256" key="2">
    <source>
        <dbReference type="ARBA" id="ARBA00004370"/>
    </source>
</evidence>
<dbReference type="AlphaFoldDB" id="A0A4Y9YS64"/>
<dbReference type="Gene3D" id="1.10.630.10">
    <property type="entry name" value="Cytochrome P450"/>
    <property type="match status" value="1"/>
</dbReference>
<organism evidence="16 17">
    <name type="scientific">Dentipellis fragilis</name>
    <dbReference type="NCBI Taxonomy" id="205917"/>
    <lineage>
        <taxon>Eukaryota</taxon>
        <taxon>Fungi</taxon>
        <taxon>Dikarya</taxon>
        <taxon>Basidiomycota</taxon>
        <taxon>Agaricomycotina</taxon>
        <taxon>Agaricomycetes</taxon>
        <taxon>Russulales</taxon>
        <taxon>Hericiaceae</taxon>
        <taxon>Dentipellis</taxon>
    </lineage>
</organism>
<keyword evidence="6 15" id="KW-0812">Transmembrane</keyword>
<evidence type="ECO:0000256" key="9">
    <source>
        <dbReference type="ARBA" id="ARBA00023002"/>
    </source>
</evidence>
<dbReference type="OrthoDB" id="2789670at2759"/>
<dbReference type="InterPro" id="IPR002401">
    <property type="entry name" value="Cyt_P450_E_grp-I"/>
</dbReference>
<dbReference type="PANTHER" id="PTHR46300:SF2">
    <property type="entry name" value="CYTOCHROME P450 MONOOXYGENASE ALNH-RELATED"/>
    <property type="match status" value="1"/>
</dbReference>
<dbReference type="PROSITE" id="PS00086">
    <property type="entry name" value="CYTOCHROME_P450"/>
    <property type="match status" value="1"/>
</dbReference>
<evidence type="ECO:0000256" key="6">
    <source>
        <dbReference type="ARBA" id="ARBA00022692"/>
    </source>
</evidence>
<comment type="subcellular location">
    <subcellularLocation>
        <location evidence="2">Membrane</location>
    </subcellularLocation>
</comment>
<gene>
    <name evidence="16" type="ORF">EVG20_g5603</name>
</gene>
<dbReference type="GO" id="GO:0004497">
    <property type="term" value="F:monooxygenase activity"/>
    <property type="evidence" value="ECO:0007669"/>
    <property type="project" value="UniProtKB-KW"/>
</dbReference>
<sequence length="504" mass="56873">MQTDIIIISILTSTFLAYRWITKKRLNLPPGPPPEPFIGNVRQLASVERHEMEFEAWGKTYGDIVHAKLFGRSMIVLNSFKAARELMDKRGGNYSSRPPMVLLVDLMGWDCVIPQMPYGERFRKHRRLIQNYFSEQSILAYRPLQRKECATLLSGILKKPDDYALAIKRFSAATIMKIAYGHNVESVDDMYVRLAEDAVTDSTATGGIGSILVDFFPALKYMPTWMPGAGWKRHAYRTREKVQKSLNLPFEMVKGTMANGTAEPSFATTLLTERERTRRKLCTMKMTSRAPLVSSATDTTGGVLLAFFLAMVMFPDVFKKAQEEVDSVVGPDRLPDFDDRPSMPYLDRVLNEVYRWSAPVPLGVPHASIADDEYRGYDIPGGSVVVSNIWAMTRDPELYENPDEFKPERFEDPDAFNPRDLVFGFGRRVCPGKHFGDASLWLCAANMIAAFDMGLKRDENGKEIPVPGKFVPGLTRHPDHFECSITPRSEKSIALINEATTLFA</sequence>
<reference evidence="16 17" key="1">
    <citation type="submission" date="2019-02" db="EMBL/GenBank/DDBJ databases">
        <title>Genome sequencing of the rare red list fungi Dentipellis fragilis.</title>
        <authorList>
            <person name="Buettner E."/>
            <person name="Kellner H."/>
        </authorList>
    </citation>
    <scope>NUCLEOTIDE SEQUENCE [LARGE SCALE GENOMIC DNA]</scope>
    <source>
        <strain evidence="16 17">DSM 105465</strain>
    </source>
</reference>
<keyword evidence="5 13" id="KW-0349">Heme</keyword>
<dbReference type="PRINTS" id="PR00463">
    <property type="entry name" value="EP450I"/>
</dbReference>
<dbReference type="GO" id="GO:0016705">
    <property type="term" value="F:oxidoreductase activity, acting on paired donors, with incorporation or reduction of molecular oxygen"/>
    <property type="evidence" value="ECO:0007669"/>
    <property type="project" value="InterPro"/>
</dbReference>
<evidence type="ECO:0000256" key="3">
    <source>
        <dbReference type="ARBA" id="ARBA00005179"/>
    </source>
</evidence>
<evidence type="ECO:0000256" key="7">
    <source>
        <dbReference type="ARBA" id="ARBA00022723"/>
    </source>
</evidence>
<evidence type="ECO:0000256" key="1">
    <source>
        <dbReference type="ARBA" id="ARBA00001971"/>
    </source>
</evidence>
<comment type="caution">
    <text evidence="16">The sequence shown here is derived from an EMBL/GenBank/DDBJ whole genome shotgun (WGS) entry which is preliminary data.</text>
</comment>
<keyword evidence="10 13" id="KW-0408">Iron</keyword>
<name>A0A4Y9YS64_9AGAM</name>
<feature type="transmembrane region" description="Helical" evidence="15">
    <location>
        <begin position="6"/>
        <end position="22"/>
    </location>
</feature>
<evidence type="ECO:0000256" key="4">
    <source>
        <dbReference type="ARBA" id="ARBA00010617"/>
    </source>
</evidence>
<evidence type="ECO:0008006" key="18">
    <source>
        <dbReference type="Google" id="ProtNLM"/>
    </source>
</evidence>